<proteinExistence type="predicted"/>
<dbReference type="InterPro" id="IPR011528">
    <property type="entry name" value="NERD"/>
</dbReference>
<comment type="caution">
    <text evidence="3">The sequence shown here is derived from an EMBL/GenBank/DDBJ whole genome shotgun (WGS) entry which is preliminary data.</text>
</comment>
<sequence>MNWKILAIVFAVAIFAVILVLLLFFLLKKKNDHNKTKNNESKLNFKSFFTEPFDQATGKEMNEIRGIQGENIVNSYLNRLVLNDEYLLTNVLLPVRKGNTEIDSILITRKGIFCIEIKNWIGKIIGNDADLEWIQIYRDARKESKLHKNPVKQNEKHCGVLSKYLNYDFKVYNLVLFSNIEDGSKLFSEWTFDIKYFYKNYHTLPDILSDEQIQKAASVLIEYQANTTQLEMHKKEIKSNFSDNN</sequence>
<evidence type="ECO:0000259" key="2">
    <source>
        <dbReference type="PROSITE" id="PS50965"/>
    </source>
</evidence>
<dbReference type="Pfam" id="PF08378">
    <property type="entry name" value="NERD"/>
    <property type="match status" value="1"/>
</dbReference>
<evidence type="ECO:0000256" key="1">
    <source>
        <dbReference type="SAM" id="Phobius"/>
    </source>
</evidence>
<dbReference type="AlphaFoldDB" id="A0A3M0A3Y8"/>
<dbReference type="PANTHER" id="PTHR35287">
    <property type="entry name" value="SI:ZFOS-911D5.4"/>
    <property type="match status" value="1"/>
</dbReference>
<accession>A0A3M0A3Y8</accession>
<keyword evidence="1" id="KW-1133">Transmembrane helix</keyword>
<evidence type="ECO:0000313" key="3">
    <source>
        <dbReference type="EMBL" id="RMA79104.1"/>
    </source>
</evidence>
<dbReference type="Proteomes" id="UP000267246">
    <property type="component" value="Unassembled WGS sequence"/>
</dbReference>
<keyword evidence="4" id="KW-1185">Reference proteome</keyword>
<keyword evidence="1" id="KW-0472">Membrane</keyword>
<feature type="domain" description="NERD" evidence="2">
    <location>
        <begin position="65"/>
        <end position="184"/>
    </location>
</feature>
<name>A0A3M0A3Y8_9BACT</name>
<dbReference type="EMBL" id="REFI01000005">
    <property type="protein sequence ID" value="RMA79104.1"/>
    <property type="molecule type" value="Genomic_DNA"/>
</dbReference>
<gene>
    <name evidence="3" type="ORF">JN00_0155</name>
</gene>
<keyword evidence="1" id="KW-0812">Transmembrane</keyword>
<reference evidence="3 4" key="1">
    <citation type="submission" date="2018-10" db="EMBL/GenBank/DDBJ databases">
        <title>Genomic Encyclopedia of Archaeal and Bacterial Type Strains, Phase II (KMG-II): from individual species to whole genera.</title>
        <authorList>
            <person name="Goeker M."/>
        </authorList>
    </citation>
    <scope>NUCLEOTIDE SEQUENCE [LARGE SCALE GENOMIC DNA]</scope>
    <source>
        <strain evidence="3 4">ATCC 29870</strain>
    </source>
</reference>
<feature type="transmembrane region" description="Helical" evidence="1">
    <location>
        <begin position="6"/>
        <end position="27"/>
    </location>
</feature>
<dbReference type="PANTHER" id="PTHR35287:SF1">
    <property type="entry name" value="SI:ZFOS-911D5.4"/>
    <property type="match status" value="1"/>
</dbReference>
<dbReference type="PROSITE" id="PS50965">
    <property type="entry name" value="NERD"/>
    <property type="match status" value="1"/>
</dbReference>
<evidence type="ECO:0000313" key="4">
    <source>
        <dbReference type="Proteomes" id="UP000267246"/>
    </source>
</evidence>
<organism evidence="3 4">
    <name type="scientific">Metamycoplasma subdolum</name>
    <dbReference type="NCBI Taxonomy" id="92407"/>
    <lineage>
        <taxon>Bacteria</taxon>
        <taxon>Bacillati</taxon>
        <taxon>Mycoplasmatota</taxon>
        <taxon>Mycoplasmoidales</taxon>
        <taxon>Metamycoplasmataceae</taxon>
        <taxon>Metamycoplasma</taxon>
    </lineage>
</organism>
<protein>
    <submittedName>
        <fullName evidence="3">Nuclease-like protein</fullName>
    </submittedName>
</protein>